<dbReference type="EMBL" id="JBAHYK010001581">
    <property type="protein sequence ID" value="KAL0567461.1"/>
    <property type="molecule type" value="Genomic_DNA"/>
</dbReference>
<protein>
    <recommendedName>
        <fullName evidence="4">RNA-dependent RNA polymerase</fullName>
    </recommendedName>
</protein>
<proteinExistence type="predicted"/>
<evidence type="ECO:0000256" key="1">
    <source>
        <dbReference type="SAM" id="MobiDB-lite"/>
    </source>
</evidence>
<comment type="caution">
    <text evidence="2">The sequence shown here is derived from an EMBL/GenBank/DDBJ whole genome shotgun (WGS) entry which is preliminary data.</text>
</comment>
<evidence type="ECO:0000313" key="2">
    <source>
        <dbReference type="EMBL" id="KAL0567461.1"/>
    </source>
</evidence>
<sequence>MPEDPEVHVHDDNLEKEIQESGQKMGKPVTGFLRIHPSMFSVGTEKRKYKTMTVHNINYIASSEPALEGSPPIDEHDLQRIKEPNYRCCEYLMGRNASGKVHHRVRGKYMAVACGHHCITISFGLESHPMLLPPAVYDEIVANSYTGQNSEPAKAELLRDFHIPDRFIVPHSQAVLKKMDHRPIRIFAAVVTPLFVWAVVDFSRLVRFHVTSIGRHWVASDLEPGSELWGVIWKPYNVGPDWRSEQSVVRPALDEWRNRILRSRSRQTITDAMANDSYAFSPFGRHLIADALHEQGIFPGMPAKLVCADDSQYTRFVDGLMNYINDLATTSFTSLLSCRMNTTNPFDFNWKADTDYGNRCVKVFRRAYVGVKVPLFNYLLKNGLLDPQHTMGTSSYILKPEHESLIVSERDRQLVMLPVWQQADLFTVIRANIPEGWYGGDAASARPVEDYRLQGYMTTIGPVNFRELKSNMVNLNDVEVLSGKPGRKPKIRTGKRGKPPKTPRVSTLRNRAHKLDKADGSIVTTQQRLLAQYSTLFPHSTGSQDETDTTPTPSDASTSKPTKRKGDLEALIAGWGEHLTTYIEPQPLSPIKMNTMTRHNSRRISV</sequence>
<feature type="compositionally biased region" description="Low complexity" evidence="1">
    <location>
        <begin position="549"/>
        <end position="560"/>
    </location>
</feature>
<gene>
    <name evidence="2" type="ORF">V5O48_014533</name>
</gene>
<accession>A0ABR3EX27</accession>
<reference evidence="2 3" key="1">
    <citation type="submission" date="2024-02" db="EMBL/GenBank/DDBJ databases">
        <title>A draft genome for the cacao thread blight pathogen Marasmius crinis-equi.</title>
        <authorList>
            <person name="Cohen S.P."/>
            <person name="Baruah I.K."/>
            <person name="Amoako-Attah I."/>
            <person name="Bukari Y."/>
            <person name="Meinhardt L.W."/>
            <person name="Bailey B.A."/>
        </authorList>
    </citation>
    <scope>NUCLEOTIDE SEQUENCE [LARGE SCALE GENOMIC DNA]</scope>
    <source>
        <strain evidence="2 3">GH-76</strain>
    </source>
</reference>
<dbReference type="Proteomes" id="UP001465976">
    <property type="component" value="Unassembled WGS sequence"/>
</dbReference>
<keyword evidence="3" id="KW-1185">Reference proteome</keyword>
<feature type="compositionally biased region" description="Basic residues" evidence="1">
    <location>
        <begin position="485"/>
        <end position="501"/>
    </location>
</feature>
<feature type="region of interest" description="Disordered" evidence="1">
    <location>
        <begin position="538"/>
        <end position="565"/>
    </location>
</feature>
<evidence type="ECO:0008006" key="4">
    <source>
        <dbReference type="Google" id="ProtNLM"/>
    </source>
</evidence>
<evidence type="ECO:0000313" key="3">
    <source>
        <dbReference type="Proteomes" id="UP001465976"/>
    </source>
</evidence>
<feature type="region of interest" description="Disordered" evidence="1">
    <location>
        <begin position="480"/>
        <end position="506"/>
    </location>
</feature>
<organism evidence="2 3">
    <name type="scientific">Marasmius crinis-equi</name>
    <dbReference type="NCBI Taxonomy" id="585013"/>
    <lineage>
        <taxon>Eukaryota</taxon>
        <taxon>Fungi</taxon>
        <taxon>Dikarya</taxon>
        <taxon>Basidiomycota</taxon>
        <taxon>Agaricomycotina</taxon>
        <taxon>Agaricomycetes</taxon>
        <taxon>Agaricomycetidae</taxon>
        <taxon>Agaricales</taxon>
        <taxon>Marasmiineae</taxon>
        <taxon>Marasmiaceae</taxon>
        <taxon>Marasmius</taxon>
    </lineage>
</organism>
<name>A0ABR3EX27_9AGAR</name>